<dbReference type="Proteomes" id="UP000015104">
    <property type="component" value="Unassembled WGS sequence"/>
</dbReference>
<accession>T1JTY3</accession>
<evidence type="ECO:0000313" key="1">
    <source>
        <dbReference type="EnsemblMetazoa" id="tetur01g15860.1"/>
    </source>
</evidence>
<keyword evidence="2" id="KW-1185">Reference proteome</keyword>
<organism evidence="1 2">
    <name type="scientific">Tetranychus urticae</name>
    <name type="common">Two-spotted spider mite</name>
    <dbReference type="NCBI Taxonomy" id="32264"/>
    <lineage>
        <taxon>Eukaryota</taxon>
        <taxon>Metazoa</taxon>
        <taxon>Ecdysozoa</taxon>
        <taxon>Arthropoda</taxon>
        <taxon>Chelicerata</taxon>
        <taxon>Arachnida</taxon>
        <taxon>Acari</taxon>
        <taxon>Acariformes</taxon>
        <taxon>Trombidiformes</taxon>
        <taxon>Prostigmata</taxon>
        <taxon>Eleutherengona</taxon>
        <taxon>Raphignathae</taxon>
        <taxon>Tetranychoidea</taxon>
        <taxon>Tetranychidae</taxon>
        <taxon>Tetranychus</taxon>
    </lineage>
</organism>
<dbReference type="HOGENOM" id="CLU_3016787_0_0_1"/>
<dbReference type="AlphaFoldDB" id="T1JTY3"/>
<evidence type="ECO:0000313" key="2">
    <source>
        <dbReference type="Proteomes" id="UP000015104"/>
    </source>
</evidence>
<reference evidence="1" key="2">
    <citation type="submission" date="2015-06" db="UniProtKB">
        <authorList>
            <consortium name="EnsemblMetazoa"/>
        </authorList>
    </citation>
    <scope>IDENTIFICATION</scope>
</reference>
<dbReference type="EMBL" id="CAEY01000486">
    <property type="status" value="NOT_ANNOTATED_CDS"/>
    <property type="molecule type" value="Genomic_DNA"/>
</dbReference>
<protein>
    <submittedName>
        <fullName evidence="1">Uncharacterized protein</fullName>
    </submittedName>
</protein>
<dbReference type="EnsemblMetazoa" id="tetur01g15860.1">
    <property type="protein sequence ID" value="tetur01g15860.1"/>
    <property type="gene ID" value="tetur01g15860"/>
</dbReference>
<proteinExistence type="predicted"/>
<sequence length="56" mass="7071">MMHRERQKSSREFNLSVQFFLTFLDEIHHKDKHLMFKVDREINQTNWLFMMNNDKK</sequence>
<name>T1JTY3_TETUR</name>
<reference evidence="2" key="1">
    <citation type="submission" date="2011-08" db="EMBL/GenBank/DDBJ databases">
        <authorList>
            <person name="Rombauts S."/>
        </authorList>
    </citation>
    <scope>NUCLEOTIDE SEQUENCE</scope>
    <source>
        <strain evidence="2">London</strain>
    </source>
</reference>